<name>A0A1B7L8S1_9ENTR</name>
<feature type="transmembrane region" description="Helical" evidence="1">
    <location>
        <begin position="46"/>
        <end position="65"/>
    </location>
</feature>
<feature type="transmembrane region" description="Helical" evidence="1">
    <location>
        <begin position="77"/>
        <end position="95"/>
    </location>
</feature>
<accession>A0A1B7L8S1</accession>
<evidence type="ECO:0000313" key="3">
    <source>
        <dbReference type="Proteomes" id="UP000078225"/>
    </source>
</evidence>
<dbReference type="AlphaFoldDB" id="A0A1B7L8S1"/>
<dbReference type="OrthoDB" id="6497783at2"/>
<keyword evidence="1" id="KW-0472">Membrane</keyword>
<dbReference type="Proteomes" id="UP000078225">
    <property type="component" value="Unassembled WGS sequence"/>
</dbReference>
<comment type="caution">
    <text evidence="2">The sequence shown here is derived from an EMBL/GenBank/DDBJ whole genome shotgun (WGS) entry which is preliminary data.</text>
</comment>
<gene>
    <name evidence="2" type="ORF">A9B99_03375</name>
</gene>
<evidence type="ECO:0008006" key="4">
    <source>
        <dbReference type="Google" id="ProtNLM"/>
    </source>
</evidence>
<keyword evidence="1" id="KW-0812">Transmembrane</keyword>
<feature type="transmembrane region" description="Helical" evidence="1">
    <location>
        <begin position="166"/>
        <end position="184"/>
    </location>
</feature>
<organism evidence="2 3">
    <name type="scientific">Mangrovibacter phragmitis</name>
    <dbReference type="NCBI Taxonomy" id="1691903"/>
    <lineage>
        <taxon>Bacteria</taxon>
        <taxon>Pseudomonadati</taxon>
        <taxon>Pseudomonadota</taxon>
        <taxon>Gammaproteobacteria</taxon>
        <taxon>Enterobacterales</taxon>
        <taxon>Enterobacteriaceae</taxon>
        <taxon>Mangrovibacter</taxon>
    </lineage>
</organism>
<feature type="transmembrane region" description="Helical" evidence="1">
    <location>
        <begin position="139"/>
        <end position="160"/>
    </location>
</feature>
<dbReference type="RefSeq" id="WP_064594606.1">
    <property type="nucleotide sequence ID" value="NZ_LYRP01000001.1"/>
</dbReference>
<feature type="transmembrane region" description="Helical" evidence="1">
    <location>
        <begin position="101"/>
        <end position="119"/>
    </location>
</feature>
<protein>
    <recommendedName>
        <fullName evidence="4">MFS transporter</fullName>
    </recommendedName>
</protein>
<dbReference type="EMBL" id="LYRP01000001">
    <property type="protein sequence ID" value="OAT78757.1"/>
    <property type="molecule type" value="Genomic_DNA"/>
</dbReference>
<sequence length="193" mass="20892">MTALSAPPSFAEKTRFTATALLYSGLAAQIVLLLKRSIQESMVDAITLVLLLVITFTGGYLGSRWPVFRRKNWLNRLYYGFLVSAAGMLFLVMALQGAYHWLSLVTGVAISGLGQGIVAMAATDTDRNHHAAMRPLSRILLRVAGPLLAIVVCLHIQGQFSGITGFPYAFALLVDLALLGALHAKITWADQGY</sequence>
<reference evidence="3" key="1">
    <citation type="submission" date="2016-05" db="EMBL/GenBank/DDBJ databases">
        <authorList>
            <person name="Behera P."/>
            <person name="Vaishampayan P."/>
            <person name="Singh N."/>
            <person name="Raina V."/>
            <person name="Suar M."/>
            <person name="Pattnaik A."/>
            <person name="Rastogi G."/>
        </authorList>
    </citation>
    <scope>NUCLEOTIDE SEQUENCE [LARGE SCALE GENOMIC DNA]</scope>
    <source>
        <strain evidence="3">MP23</strain>
    </source>
</reference>
<evidence type="ECO:0000313" key="2">
    <source>
        <dbReference type="EMBL" id="OAT78757.1"/>
    </source>
</evidence>
<proteinExistence type="predicted"/>
<feature type="transmembrane region" description="Helical" evidence="1">
    <location>
        <begin position="16"/>
        <end position="34"/>
    </location>
</feature>
<dbReference type="STRING" id="1691903.A9B99_03375"/>
<keyword evidence="3" id="KW-1185">Reference proteome</keyword>
<keyword evidence="1" id="KW-1133">Transmembrane helix</keyword>
<evidence type="ECO:0000256" key="1">
    <source>
        <dbReference type="SAM" id="Phobius"/>
    </source>
</evidence>